<organism evidence="5 6">
    <name type="scientific">Streblomastix strix</name>
    <dbReference type="NCBI Taxonomy" id="222440"/>
    <lineage>
        <taxon>Eukaryota</taxon>
        <taxon>Metamonada</taxon>
        <taxon>Preaxostyla</taxon>
        <taxon>Oxymonadida</taxon>
        <taxon>Streblomastigidae</taxon>
        <taxon>Streblomastix</taxon>
    </lineage>
</organism>
<sequence length="408" mass="46177">MEKNKRKKKSRKEERRRDIRKEEIFNHCRRMMTMIKMQIVSRTKIHQNKKISKTVQDLKQKQQGSIGTVGSSSVNTGNGFGLTSSLFNYNLGEGSGAQILRPSSTSSITRQGRSQSLITQQQQPQQGYLMNNKIGSQNGRQQFNKPSSALRDNIPQFTQPSSITQVKSEAEIKEDNYLARLTPLQFQMRPSDKFRQRHKFTDLLKANIISNNLAVQKITKEALLVGPRNTPYEGGLFEFDILLLQQYPQAPPKIITTGGGAVRFNPNLYNNGYVCLSLLGTWQGQSPSELWNPSQSTILQVLVSIQALVLVDEPYFNEPGYESQKGSTNGQQQSRLYNTNIRQQTVRLAMNDQIEKAKKGDSEFSDVILAYFALKKEDILKTVGTWMTNTGISQSEVDRLKNNFASLQ</sequence>
<feature type="compositionally biased region" description="Polar residues" evidence="3">
    <location>
        <begin position="106"/>
        <end position="119"/>
    </location>
</feature>
<feature type="domain" description="UBC core" evidence="4">
    <location>
        <begin position="179"/>
        <end position="350"/>
    </location>
</feature>
<accession>A0A5J4VI07</accession>
<dbReference type="Gene3D" id="3.10.110.10">
    <property type="entry name" value="Ubiquitin Conjugating Enzyme"/>
    <property type="match status" value="1"/>
</dbReference>
<dbReference type="OrthoDB" id="47801at2759"/>
<dbReference type="Pfam" id="PF00179">
    <property type="entry name" value="UQ_con"/>
    <property type="match status" value="1"/>
</dbReference>
<evidence type="ECO:0000256" key="2">
    <source>
        <dbReference type="ARBA" id="ARBA00022786"/>
    </source>
</evidence>
<dbReference type="PANTHER" id="PTHR46116">
    <property type="entry name" value="(E3-INDEPENDENT) E2 UBIQUITIN-CONJUGATING ENZYME"/>
    <property type="match status" value="1"/>
</dbReference>
<dbReference type="InterPro" id="IPR016135">
    <property type="entry name" value="UBQ-conjugating_enzyme/RWD"/>
</dbReference>
<dbReference type="GO" id="GO:0016740">
    <property type="term" value="F:transferase activity"/>
    <property type="evidence" value="ECO:0007669"/>
    <property type="project" value="UniProtKB-KW"/>
</dbReference>
<dbReference type="PROSITE" id="PS50127">
    <property type="entry name" value="UBC_2"/>
    <property type="match status" value="1"/>
</dbReference>
<dbReference type="SMART" id="SM00212">
    <property type="entry name" value="UBCc"/>
    <property type="match status" value="1"/>
</dbReference>
<dbReference type="PANTHER" id="PTHR46116:SF39">
    <property type="entry name" value="BACULOVIRAL IAP REPEAT-CONTAINING PROTEIN 6"/>
    <property type="match status" value="1"/>
</dbReference>
<dbReference type="InterPro" id="IPR000608">
    <property type="entry name" value="UBC"/>
</dbReference>
<dbReference type="SUPFAM" id="SSF54495">
    <property type="entry name" value="UBC-like"/>
    <property type="match status" value="1"/>
</dbReference>
<protein>
    <submittedName>
        <fullName evidence="5">Putative Ubiquitin-conjugating BIR-domain enzyme</fullName>
    </submittedName>
</protein>
<feature type="region of interest" description="Disordered" evidence="3">
    <location>
        <begin position="106"/>
        <end position="125"/>
    </location>
</feature>
<gene>
    <name evidence="5" type="ORF">EZS28_022318</name>
</gene>
<keyword evidence="2" id="KW-0833">Ubl conjugation pathway</keyword>
<evidence type="ECO:0000256" key="1">
    <source>
        <dbReference type="ARBA" id="ARBA00022679"/>
    </source>
</evidence>
<keyword evidence="1" id="KW-0808">Transferase</keyword>
<name>A0A5J4VI07_9EUKA</name>
<evidence type="ECO:0000313" key="5">
    <source>
        <dbReference type="EMBL" id="KAA6382155.1"/>
    </source>
</evidence>
<dbReference type="Proteomes" id="UP000324800">
    <property type="component" value="Unassembled WGS sequence"/>
</dbReference>
<evidence type="ECO:0000313" key="6">
    <source>
        <dbReference type="Proteomes" id="UP000324800"/>
    </source>
</evidence>
<dbReference type="EMBL" id="SNRW01006935">
    <property type="protein sequence ID" value="KAA6382155.1"/>
    <property type="molecule type" value="Genomic_DNA"/>
</dbReference>
<dbReference type="AlphaFoldDB" id="A0A5J4VI07"/>
<reference evidence="5 6" key="1">
    <citation type="submission" date="2019-03" db="EMBL/GenBank/DDBJ databases">
        <title>Single cell metagenomics reveals metabolic interactions within the superorganism composed of flagellate Streblomastix strix and complex community of Bacteroidetes bacteria on its surface.</title>
        <authorList>
            <person name="Treitli S.C."/>
            <person name="Kolisko M."/>
            <person name="Husnik F."/>
            <person name="Keeling P."/>
            <person name="Hampl V."/>
        </authorList>
    </citation>
    <scope>NUCLEOTIDE SEQUENCE [LARGE SCALE GENOMIC DNA]</scope>
    <source>
        <strain evidence="5">ST1C</strain>
    </source>
</reference>
<comment type="caution">
    <text evidence="5">The sequence shown here is derived from an EMBL/GenBank/DDBJ whole genome shotgun (WGS) entry which is preliminary data.</text>
</comment>
<evidence type="ECO:0000259" key="4">
    <source>
        <dbReference type="PROSITE" id="PS50127"/>
    </source>
</evidence>
<proteinExistence type="predicted"/>
<evidence type="ECO:0000256" key="3">
    <source>
        <dbReference type="SAM" id="MobiDB-lite"/>
    </source>
</evidence>